<evidence type="ECO:0000313" key="1">
    <source>
        <dbReference type="EMBL" id="QJI01698.1"/>
    </source>
</evidence>
<organism evidence="1">
    <name type="scientific">viral metagenome</name>
    <dbReference type="NCBI Taxonomy" id="1070528"/>
    <lineage>
        <taxon>unclassified sequences</taxon>
        <taxon>metagenomes</taxon>
        <taxon>organismal metagenomes</taxon>
    </lineage>
</organism>
<protein>
    <submittedName>
        <fullName evidence="1">Uncharacterized protein</fullName>
    </submittedName>
</protein>
<name>A0A6M3XX76_9ZZZZ</name>
<sequence length="72" mass="8786">MSYWLDTRVNNMQSKAERKSKYALIRQFGGTTMQANRFRDCHWAKIFRLFGLEVKTRKDMWDIKQDKLREVI</sequence>
<proteinExistence type="predicted"/>
<gene>
    <name evidence="1" type="ORF">TM448B02718_0004</name>
</gene>
<dbReference type="EMBL" id="MT144943">
    <property type="protein sequence ID" value="QJI01698.1"/>
    <property type="molecule type" value="Genomic_DNA"/>
</dbReference>
<accession>A0A6M3XX76</accession>
<dbReference type="AlphaFoldDB" id="A0A6M3XX76"/>
<reference evidence="1" key="1">
    <citation type="submission" date="2020-03" db="EMBL/GenBank/DDBJ databases">
        <title>The deep terrestrial virosphere.</title>
        <authorList>
            <person name="Holmfeldt K."/>
            <person name="Nilsson E."/>
            <person name="Simone D."/>
            <person name="Lopez-Fernandez M."/>
            <person name="Wu X."/>
            <person name="de Brujin I."/>
            <person name="Lundin D."/>
            <person name="Andersson A."/>
            <person name="Bertilsson S."/>
            <person name="Dopson M."/>
        </authorList>
    </citation>
    <scope>NUCLEOTIDE SEQUENCE</scope>
    <source>
        <strain evidence="1">TM448B02718</strain>
    </source>
</reference>